<reference evidence="1 2" key="1">
    <citation type="submission" date="2022-04" db="EMBL/GenBank/DDBJ databases">
        <title>Positive selection, recombination, and allopatry shape intraspecific diversity of widespread and dominant cyanobacteria.</title>
        <authorList>
            <person name="Wei J."/>
            <person name="Shu W."/>
            <person name="Hu C."/>
        </authorList>
    </citation>
    <scope>NUCLEOTIDE SEQUENCE [LARGE SCALE GENOMIC DNA]</scope>
    <source>
        <strain evidence="1 2">AS-A4</strain>
    </source>
</reference>
<comment type="caution">
    <text evidence="1">The sequence shown here is derived from an EMBL/GenBank/DDBJ whole genome shotgun (WGS) entry which is preliminary data.</text>
</comment>
<protein>
    <submittedName>
        <fullName evidence="1">Uncharacterized protein</fullName>
    </submittedName>
</protein>
<dbReference type="Proteomes" id="UP001476950">
    <property type="component" value="Unassembled WGS sequence"/>
</dbReference>
<keyword evidence="2" id="KW-1185">Reference proteome</keyword>
<dbReference type="EMBL" id="JAMPLM010000111">
    <property type="protein sequence ID" value="MEP1062882.1"/>
    <property type="molecule type" value="Genomic_DNA"/>
</dbReference>
<accession>A0ABV0KUN2</accession>
<organism evidence="1 2">
    <name type="scientific">Stenomitos frigidus AS-A4</name>
    <dbReference type="NCBI Taxonomy" id="2933935"/>
    <lineage>
        <taxon>Bacteria</taxon>
        <taxon>Bacillati</taxon>
        <taxon>Cyanobacteriota</taxon>
        <taxon>Cyanophyceae</taxon>
        <taxon>Leptolyngbyales</taxon>
        <taxon>Leptolyngbyaceae</taxon>
        <taxon>Stenomitos</taxon>
    </lineage>
</organism>
<dbReference type="RefSeq" id="WP_190449425.1">
    <property type="nucleotide sequence ID" value="NZ_JAMPLM010000111.1"/>
</dbReference>
<sequence>MTKPAKEHPATTDRFTACGHWVGRGLTQPMRQVIALRGESLHWYIRQRH</sequence>
<gene>
    <name evidence="1" type="ORF">NDI38_31430</name>
</gene>
<evidence type="ECO:0000313" key="2">
    <source>
        <dbReference type="Proteomes" id="UP001476950"/>
    </source>
</evidence>
<name>A0ABV0KUN2_9CYAN</name>
<evidence type="ECO:0000313" key="1">
    <source>
        <dbReference type="EMBL" id="MEP1062882.1"/>
    </source>
</evidence>
<proteinExistence type="predicted"/>